<keyword evidence="4 5" id="KW-0067">ATP-binding</keyword>
<dbReference type="Pfam" id="PF13374">
    <property type="entry name" value="TPR_10"/>
    <property type="match status" value="1"/>
</dbReference>
<evidence type="ECO:0000313" key="8">
    <source>
        <dbReference type="EMBL" id="PRQ03261.1"/>
    </source>
</evidence>
<dbReference type="PANTHER" id="PTHR43289">
    <property type="entry name" value="MITOGEN-ACTIVATED PROTEIN KINASE KINASE KINASE 20-RELATED"/>
    <property type="match status" value="1"/>
</dbReference>
<evidence type="ECO:0000256" key="5">
    <source>
        <dbReference type="PROSITE-ProRule" id="PRU10141"/>
    </source>
</evidence>
<dbReference type="GO" id="GO:0004674">
    <property type="term" value="F:protein serine/threonine kinase activity"/>
    <property type="evidence" value="ECO:0007669"/>
    <property type="project" value="UniProtKB-EC"/>
</dbReference>
<dbReference type="Proteomes" id="UP000237968">
    <property type="component" value="Unassembled WGS sequence"/>
</dbReference>
<protein>
    <submittedName>
        <fullName evidence="8">Serine/threonine-protein kinase PK-1</fullName>
        <ecNumber evidence="8">2.7.11.1</ecNumber>
    </submittedName>
</protein>
<feature type="compositionally biased region" description="Low complexity" evidence="6">
    <location>
        <begin position="229"/>
        <end position="238"/>
    </location>
</feature>
<feature type="domain" description="Protein kinase" evidence="7">
    <location>
        <begin position="33"/>
        <end position="355"/>
    </location>
</feature>
<dbReference type="PROSITE" id="PS00107">
    <property type="entry name" value="PROTEIN_KINASE_ATP"/>
    <property type="match status" value="1"/>
</dbReference>
<dbReference type="InterPro" id="IPR019734">
    <property type="entry name" value="TPR_rpt"/>
</dbReference>
<dbReference type="SUPFAM" id="SSF48452">
    <property type="entry name" value="TPR-like"/>
    <property type="match status" value="2"/>
</dbReference>
<name>A0A2S9YE22_9BACT</name>
<dbReference type="GO" id="GO:0005524">
    <property type="term" value="F:ATP binding"/>
    <property type="evidence" value="ECO:0007669"/>
    <property type="project" value="UniProtKB-UniRule"/>
</dbReference>
<dbReference type="InterPro" id="IPR000719">
    <property type="entry name" value="Prot_kinase_dom"/>
</dbReference>
<dbReference type="OrthoDB" id="5482996at2"/>
<dbReference type="EMBL" id="PVNK01000097">
    <property type="protein sequence ID" value="PRQ03261.1"/>
    <property type="molecule type" value="Genomic_DNA"/>
</dbReference>
<keyword evidence="3 8" id="KW-0418">Kinase</keyword>
<evidence type="ECO:0000256" key="4">
    <source>
        <dbReference type="ARBA" id="ARBA00022840"/>
    </source>
</evidence>
<evidence type="ECO:0000256" key="2">
    <source>
        <dbReference type="ARBA" id="ARBA00022741"/>
    </source>
</evidence>
<gene>
    <name evidence="8" type="primary">spk1_8</name>
    <name evidence="8" type="ORF">ENSA5_17460</name>
</gene>
<dbReference type="CDD" id="cd14014">
    <property type="entry name" value="STKc_PknB_like"/>
    <property type="match status" value="1"/>
</dbReference>
<dbReference type="PROSITE" id="PS00108">
    <property type="entry name" value="PROTEIN_KINASE_ST"/>
    <property type="match status" value="1"/>
</dbReference>
<keyword evidence="9" id="KW-1185">Reference proteome</keyword>
<comment type="caution">
    <text evidence="8">The sequence shown here is derived from an EMBL/GenBank/DDBJ whole genome shotgun (WGS) entry which is preliminary data.</text>
</comment>
<dbReference type="SMART" id="SM00028">
    <property type="entry name" value="TPR"/>
    <property type="match status" value="4"/>
</dbReference>
<sequence length="988" mass="105718">MTRGPDSLEDTQLSDDGAALTAAAAQPDQIARFVVLRKLGSGGMGVVYAAWDPRLDRRVALKLVRPDRGSADAHGRLQREAQAMARLSHPNVVSVFDVGSHRGSVWIAMEYVDGVTLRRWLNQETRSWAEIVELFRQAGEGLAAAHAAGLVHRDFKPDNVLLGTDGRARVADFGLVRPSDSDEGADEAASPRVRGQGQGHGPGQEQGLDSSSLGAERRDPDGDPDLEETAGPGTAGPTAALTAVGAIVGTPRYMAPEQFQREVADARSDQFSFCVALYEALYGYPPFAGTRFFELAAAVTLGELRPPPRDSPVPAVIGRALMRGLSREPAARFEDMPSLLAALRVEASPRRWPWAVASVVVAVLAATTAAWLARGEREPSDPCAKGRAQIAQTWSSTREAELRRHFESLELGYADTSLAAVSQGVEAWSQAWAEAYTETCSTRHEQSAELYDMRMACLAQRREQADSLVDLLAEADAELVRDAPQLVSTLPELDACADVETLRAVAPPPADQAAAVSAVREAFARLEARIGAARLAKVGTELAGLRASVERLGYEPLLAELEQLEGQFARLSDDDAGARAHLLRAHELALGLGHDRLALDTATELIRADNFGPGDQGIELARRWFAIAAGLSRRLGAPPEAELERAWALGRTLTRNLRYPEALEQLGAATRLAEQAYGAADLRTAEIRLGLAVALGDDGRLVEAATELNRVIEVYERRLSADHPLLLGPLRARMALANATGELGAGLDDARRQVEIAEASFGPAHSGTIDALQSLAVTYDLRGDHQQARAQFEAILERSGEAGELRSSLGVRTSNSLCFTLYKLDEQVEARAVCERTLSGAGRIHGPEHPIVAIALNNLALIARAQGDPREGLIHDRRALKICEASVGPDHAYTAYSLVGVGEGELALGHPAAALEPLTRALEIRGRAGEPGELGEVQCLLARAQAGASASELDSAKLLAQTGLNSLRRAGPNWSGHAAACADWLTRR</sequence>
<dbReference type="Gene3D" id="1.25.40.10">
    <property type="entry name" value="Tetratricopeptide repeat domain"/>
    <property type="match status" value="2"/>
</dbReference>
<feature type="binding site" evidence="5">
    <location>
        <position position="62"/>
    </location>
    <ligand>
        <name>ATP</name>
        <dbReference type="ChEBI" id="CHEBI:30616"/>
    </ligand>
</feature>
<dbReference type="InterPro" id="IPR017441">
    <property type="entry name" value="Protein_kinase_ATP_BS"/>
</dbReference>
<feature type="region of interest" description="Disordered" evidence="6">
    <location>
        <begin position="175"/>
        <end position="238"/>
    </location>
</feature>
<evidence type="ECO:0000313" key="9">
    <source>
        <dbReference type="Proteomes" id="UP000237968"/>
    </source>
</evidence>
<accession>A0A2S9YE22</accession>
<dbReference type="AlphaFoldDB" id="A0A2S9YE22"/>
<evidence type="ECO:0000256" key="1">
    <source>
        <dbReference type="ARBA" id="ARBA00022679"/>
    </source>
</evidence>
<dbReference type="Gene3D" id="1.10.510.10">
    <property type="entry name" value="Transferase(Phosphotransferase) domain 1"/>
    <property type="match status" value="1"/>
</dbReference>
<evidence type="ECO:0000256" key="6">
    <source>
        <dbReference type="SAM" id="MobiDB-lite"/>
    </source>
</evidence>
<organism evidence="8 9">
    <name type="scientific">Enhygromyxa salina</name>
    <dbReference type="NCBI Taxonomy" id="215803"/>
    <lineage>
        <taxon>Bacteria</taxon>
        <taxon>Pseudomonadati</taxon>
        <taxon>Myxococcota</taxon>
        <taxon>Polyangia</taxon>
        <taxon>Nannocystales</taxon>
        <taxon>Nannocystaceae</taxon>
        <taxon>Enhygromyxa</taxon>
    </lineage>
</organism>
<dbReference type="Pfam" id="PF13424">
    <property type="entry name" value="TPR_12"/>
    <property type="match status" value="2"/>
</dbReference>
<dbReference type="PROSITE" id="PS50011">
    <property type="entry name" value="PROTEIN_KINASE_DOM"/>
    <property type="match status" value="1"/>
</dbReference>
<keyword evidence="1 8" id="KW-0808">Transferase</keyword>
<dbReference type="EC" id="2.7.11.1" evidence="8"/>
<dbReference type="InterPro" id="IPR008271">
    <property type="entry name" value="Ser/Thr_kinase_AS"/>
</dbReference>
<dbReference type="SUPFAM" id="SSF56112">
    <property type="entry name" value="Protein kinase-like (PK-like)"/>
    <property type="match status" value="1"/>
</dbReference>
<evidence type="ECO:0000259" key="7">
    <source>
        <dbReference type="PROSITE" id="PS50011"/>
    </source>
</evidence>
<dbReference type="InterPro" id="IPR011009">
    <property type="entry name" value="Kinase-like_dom_sf"/>
</dbReference>
<reference evidence="8 9" key="1">
    <citation type="submission" date="2018-03" db="EMBL/GenBank/DDBJ databases">
        <title>Draft Genome Sequences of the Obligatory Marine Myxobacteria Enhygromyxa salina SWB005.</title>
        <authorList>
            <person name="Poehlein A."/>
            <person name="Moghaddam J.A."/>
            <person name="Harms H."/>
            <person name="Alanjari M."/>
            <person name="Koenig G.M."/>
            <person name="Daniel R."/>
            <person name="Schaeberle T.F."/>
        </authorList>
    </citation>
    <scope>NUCLEOTIDE SEQUENCE [LARGE SCALE GENOMIC DNA]</scope>
    <source>
        <strain evidence="8 9">SWB005</strain>
    </source>
</reference>
<dbReference type="InterPro" id="IPR011990">
    <property type="entry name" value="TPR-like_helical_dom_sf"/>
</dbReference>
<dbReference type="Gene3D" id="3.30.200.20">
    <property type="entry name" value="Phosphorylase Kinase, domain 1"/>
    <property type="match status" value="1"/>
</dbReference>
<keyword evidence="2 5" id="KW-0547">Nucleotide-binding</keyword>
<dbReference type="PANTHER" id="PTHR43289:SF34">
    <property type="entry name" value="SERINE_THREONINE-PROTEIN KINASE YBDM-RELATED"/>
    <property type="match status" value="1"/>
</dbReference>
<proteinExistence type="predicted"/>
<dbReference type="Pfam" id="PF00069">
    <property type="entry name" value="Pkinase"/>
    <property type="match status" value="1"/>
</dbReference>
<evidence type="ECO:0000256" key="3">
    <source>
        <dbReference type="ARBA" id="ARBA00022777"/>
    </source>
</evidence>